<feature type="compositionally biased region" description="Low complexity" evidence="11">
    <location>
        <begin position="699"/>
        <end position="710"/>
    </location>
</feature>
<keyword evidence="8 9" id="KW-0238">DNA-binding</keyword>
<dbReference type="GO" id="GO:0140664">
    <property type="term" value="F:ATP-dependent DNA damage sensor activity"/>
    <property type="evidence" value="ECO:0007669"/>
    <property type="project" value="InterPro"/>
</dbReference>
<keyword evidence="7 9" id="KW-0694">RNA-binding</keyword>
<keyword evidence="3 9" id="KW-0547">Nucleotide-binding</keyword>
<feature type="coiled-coil region" evidence="10">
    <location>
        <begin position="525"/>
        <end position="639"/>
    </location>
</feature>
<evidence type="ECO:0000256" key="1">
    <source>
        <dbReference type="ARBA" id="ARBA00022722"/>
    </source>
</evidence>
<keyword evidence="5 9" id="KW-0378">Hydrolase</keyword>
<comment type="caution">
    <text evidence="13">The sequence shown here is derived from an EMBL/GenBank/DDBJ whole genome shotgun (WGS) entry which is preliminary data.</text>
</comment>
<dbReference type="NCBIfam" id="TIGR01069">
    <property type="entry name" value="mutS2"/>
    <property type="match status" value="1"/>
</dbReference>
<dbReference type="SUPFAM" id="SSF48334">
    <property type="entry name" value="DNA repair protein MutS, domain III"/>
    <property type="match status" value="1"/>
</dbReference>
<dbReference type="PROSITE" id="PS50828">
    <property type="entry name" value="SMR"/>
    <property type="match status" value="1"/>
</dbReference>
<dbReference type="InterPro" id="IPR045076">
    <property type="entry name" value="MutS"/>
</dbReference>
<keyword evidence="6 9" id="KW-0067">ATP-binding</keyword>
<dbReference type="EC" id="3.1.-.-" evidence="9"/>
<dbReference type="GO" id="GO:0072344">
    <property type="term" value="P:rescue of stalled ribosome"/>
    <property type="evidence" value="ECO:0007669"/>
    <property type="project" value="UniProtKB-UniRule"/>
</dbReference>
<dbReference type="SMART" id="SM00534">
    <property type="entry name" value="MUTSac"/>
    <property type="match status" value="1"/>
</dbReference>
<evidence type="ECO:0000256" key="5">
    <source>
        <dbReference type="ARBA" id="ARBA00022801"/>
    </source>
</evidence>
<evidence type="ECO:0000256" key="9">
    <source>
        <dbReference type="HAMAP-Rule" id="MF_00092"/>
    </source>
</evidence>
<dbReference type="GO" id="GO:0019843">
    <property type="term" value="F:rRNA binding"/>
    <property type="evidence" value="ECO:0007669"/>
    <property type="project" value="UniProtKB-UniRule"/>
</dbReference>
<dbReference type="InterPro" id="IPR036187">
    <property type="entry name" value="DNA_mismatch_repair_MutS_sf"/>
</dbReference>
<dbReference type="InterPro" id="IPR005747">
    <property type="entry name" value="MutS2"/>
</dbReference>
<dbReference type="InterPro" id="IPR036063">
    <property type="entry name" value="Smr_dom_sf"/>
</dbReference>
<evidence type="ECO:0000313" key="13">
    <source>
        <dbReference type="EMBL" id="MST79991.1"/>
    </source>
</evidence>
<organism evidence="13 14">
    <name type="scientific">Lactobacillus equicursoris</name>
    <dbReference type="NCBI Taxonomy" id="420645"/>
    <lineage>
        <taxon>Bacteria</taxon>
        <taxon>Bacillati</taxon>
        <taxon>Bacillota</taxon>
        <taxon>Bacilli</taxon>
        <taxon>Lactobacillales</taxon>
        <taxon>Lactobacillaceae</taxon>
        <taxon>Lactobacillus</taxon>
    </lineage>
</organism>
<dbReference type="PIRSF" id="PIRSF005814">
    <property type="entry name" value="MutS_YshD"/>
    <property type="match status" value="1"/>
</dbReference>
<comment type="subunit">
    <text evidence="9">Homodimer. Binds to stalled ribosomes, contacting rRNA.</text>
</comment>
<name>A0A844FN05_9LACO</name>
<dbReference type="CDD" id="cd03280">
    <property type="entry name" value="ABC_MutS2"/>
    <property type="match status" value="1"/>
</dbReference>
<dbReference type="InterPro" id="IPR002625">
    <property type="entry name" value="Smr_dom"/>
</dbReference>
<dbReference type="GO" id="GO:0016887">
    <property type="term" value="F:ATP hydrolysis activity"/>
    <property type="evidence" value="ECO:0007669"/>
    <property type="project" value="InterPro"/>
</dbReference>
<dbReference type="GO" id="GO:0004519">
    <property type="term" value="F:endonuclease activity"/>
    <property type="evidence" value="ECO:0007669"/>
    <property type="project" value="UniProtKB-UniRule"/>
</dbReference>
<sequence>MMNQKILEILEYGQITQRLAEEAITGPAKNQALNLVPETDPVKVQAALTETKSLADLIRVKGQLPLTDFHDAAPALKRLKVHADLNAKELGNILLIFALAKESSDFIEEAGEENANLDFSAIDFLLEDLVLPDDLYRRLKTSLTYDGEVLDTASAALASLRHDRLANETEIKEKMNAYTRGKMSQYLSEAVVTIRDDRYVIPVKQEYRYKFGGVVHDQSASGQTLFVEPEVILVLNNRLQNLLAEERQEIHRILHELSLEAGEEREAIQLVAGALSQLDFLSAKAKLAKKMRASQPAITTDQSVKLLAARHPLIDPEKVVANDICLGQDFDTVLITGPNTGGKTITLKTLGLLSLMAQSGLFIPAAEGSQVAIFDQIFADIGDEQSIEQSLSTFSSHITDIVAIMKKVTSKSLVLIDEIGAGTDPEEGASLAISILDFFRKKQAKIMVTTHYPELKLYGYSRERTTNASMEFDMKTLSPTYRLQMGIPGHSNAFAIARRLGMREDVVLDAEKLMSDDDSDINHMIDELNKQTKLATENRQKLQSSLDRAKNLEKQLRDALDIYNQRVQKQLDFAQERANEIVAKKRKKADKIIADLEEARKNGANIKENQLMDAKGEFNQLAKQEVNLAKNKVLQKEKKRHHVAVGDKVKVLSYGQTGTVTKKLGDHEYEVALGRIKLKVSDRDIDKLAASGDGRGKVRATSASRSSRARSQLDLRGQRYEEAMINLDRYFDTILLSGLSTVTIVHGIGTGAIRQGVQQYLKRNKHVKSFAYAPANEGGTGATIVTLK</sequence>
<evidence type="ECO:0000259" key="12">
    <source>
        <dbReference type="PROSITE" id="PS50828"/>
    </source>
</evidence>
<dbReference type="GO" id="GO:0006298">
    <property type="term" value="P:mismatch repair"/>
    <property type="evidence" value="ECO:0007669"/>
    <property type="project" value="InterPro"/>
</dbReference>
<accession>A0A844FN05</accession>
<keyword evidence="1 9" id="KW-0540">Nuclease</keyword>
<reference evidence="13 14" key="1">
    <citation type="submission" date="2019-08" db="EMBL/GenBank/DDBJ databases">
        <title>In-depth cultivation of the pig gut microbiome towards novel bacterial diversity and tailored functional studies.</title>
        <authorList>
            <person name="Wylensek D."/>
            <person name="Hitch T.C.A."/>
            <person name="Clavel T."/>
        </authorList>
    </citation>
    <scope>NUCLEOTIDE SEQUENCE [LARGE SCALE GENOMIC DNA]</scope>
    <source>
        <strain evidence="13 14">WCA-470BD-2E</strain>
    </source>
</reference>
<dbReference type="Gene3D" id="3.40.50.300">
    <property type="entry name" value="P-loop containing nucleotide triphosphate hydrolases"/>
    <property type="match status" value="1"/>
</dbReference>
<dbReference type="GO" id="GO:0045910">
    <property type="term" value="P:negative regulation of DNA recombination"/>
    <property type="evidence" value="ECO:0007669"/>
    <property type="project" value="InterPro"/>
</dbReference>
<dbReference type="FunFam" id="3.40.50.300:FF:000830">
    <property type="entry name" value="Endonuclease MutS2"/>
    <property type="match status" value="1"/>
</dbReference>
<dbReference type="CDD" id="cd06503">
    <property type="entry name" value="ATP-synt_Fo_b"/>
    <property type="match status" value="1"/>
</dbReference>
<dbReference type="GO" id="GO:0030983">
    <property type="term" value="F:mismatched DNA binding"/>
    <property type="evidence" value="ECO:0007669"/>
    <property type="project" value="InterPro"/>
</dbReference>
<keyword evidence="10" id="KW-0175">Coiled coil</keyword>
<dbReference type="Proteomes" id="UP000452141">
    <property type="component" value="Unassembled WGS sequence"/>
</dbReference>
<comment type="function">
    <text evidence="9">Endonuclease that is involved in the suppression of homologous recombination and thus may have a key role in the control of bacterial genetic diversity.</text>
</comment>
<dbReference type="SUPFAM" id="SSF52540">
    <property type="entry name" value="P-loop containing nucleoside triphosphate hydrolases"/>
    <property type="match status" value="1"/>
</dbReference>
<gene>
    <name evidence="9" type="primary">mutS2</name>
    <name evidence="9" type="synonym">rqcU</name>
    <name evidence="13" type="ORF">FYJ61_05870</name>
</gene>
<keyword evidence="2 9" id="KW-0699">rRNA-binding</keyword>
<evidence type="ECO:0000256" key="3">
    <source>
        <dbReference type="ARBA" id="ARBA00022741"/>
    </source>
</evidence>
<evidence type="ECO:0000256" key="7">
    <source>
        <dbReference type="ARBA" id="ARBA00022884"/>
    </source>
</evidence>
<dbReference type="AlphaFoldDB" id="A0A844FN05"/>
<dbReference type="GO" id="GO:0005524">
    <property type="term" value="F:ATP binding"/>
    <property type="evidence" value="ECO:0007669"/>
    <property type="project" value="UniProtKB-UniRule"/>
</dbReference>
<dbReference type="HAMAP" id="MF_00092">
    <property type="entry name" value="MutS2"/>
    <property type="match status" value="1"/>
</dbReference>
<proteinExistence type="inferred from homology"/>
<dbReference type="GO" id="GO:0043023">
    <property type="term" value="F:ribosomal large subunit binding"/>
    <property type="evidence" value="ECO:0007669"/>
    <property type="project" value="UniProtKB-UniRule"/>
</dbReference>
<evidence type="ECO:0000256" key="11">
    <source>
        <dbReference type="SAM" id="MobiDB-lite"/>
    </source>
</evidence>
<dbReference type="PROSITE" id="PS00486">
    <property type="entry name" value="DNA_MISMATCH_REPAIR_2"/>
    <property type="match status" value="1"/>
</dbReference>
<dbReference type="SMART" id="SM00463">
    <property type="entry name" value="SMR"/>
    <property type="match status" value="1"/>
</dbReference>
<feature type="binding site" evidence="9">
    <location>
        <begin position="337"/>
        <end position="344"/>
    </location>
    <ligand>
        <name>ATP</name>
        <dbReference type="ChEBI" id="CHEBI:30616"/>
    </ligand>
</feature>
<dbReference type="PANTHER" id="PTHR48466">
    <property type="entry name" value="OS10G0509000 PROTEIN-RELATED"/>
    <property type="match status" value="1"/>
</dbReference>
<dbReference type="InterPro" id="IPR046893">
    <property type="entry name" value="MSSS"/>
</dbReference>
<dbReference type="SUPFAM" id="SSF160443">
    <property type="entry name" value="SMR domain-like"/>
    <property type="match status" value="1"/>
</dbReference>
<evidence type="ECO:0000256" key="2">
    <source>
        <dbReference type="ARBA" id="ARBA00022730"/>
    </source>
</evidence>
<comment type="similarity">
    <text evidence="9">Belongs to the DNA mismatch repair MutS family. MutS2 subfamily.</text>
</comment>
<dbReference type="EC" id="3.6.4.-" evidence="9"/>
<feature type="domain" description="Smr" evidence="12">
    <location>
        <begin position="713"/>
        <end position="788"/>
    </location>
</feature>
<dbReference type="Pfam" id="PF01713">
    <property type="entry name" value="Smr"/>
    <property type="match status" value="1"/>
</dbReference>
<evidence type="ECO:0000256" key="8">
    <source>
        <dbReference type="ARBA" id="ARBA00023125"/>
    </source>
</evidence>
<dbReference type="Gene3D" id="3.30.1370.110">
    <property type="match status" value="1"/>
</dbReference>
<evidence type="ECO:0000256" key="10">
    <source>
        <dbReference type="SAM" id="Coils"/>
    </source>
</evidence>
<dbReference type="InterPro" id="IPR007696">
    <property type="entry name" value="DNA_mismatch_repair_MutS_core"/>
</dbReference>
<comment type="function">
    <text evidence="9">Acts as a ribosome collision sensor, splitting the ribosome into its 2 subunits. Detects stalled/collided 70S ribosomes which it binds and splits by an ATP-hydrolysis driven conformational change. Acts upstream of the ribosome quality control system (RQC), a ribosome-associated complex that mediates the extraction of incompletely synthesized nascent chains from stalled ribosomes and their subsequent degradation. Probably generates substrates for RQC.</text>
</comment>
<feature type="region of interest" description="Disordered" evidence="11">
    <location>
        <begin position="691"/>
        <end position="710"/>
    </location>
</feature>
<dbReference type="SMART" id="SM00533">
    <property type="entry name" value="MUTSd"/>
    <property type="match status" value="1"/>
</dbReference>
<evidence type="ECO:0000256" key="6">
    <source>
        <dbReference type="ARBA" id="ARBA00022840"/>
    </source>
</evidence>
<protein>
    <recommendedName>
        <fullName evidence="9">Endonuclease MutS2</fullName>
        <ecNumber evidence="9">3.1.-.-</ecNumber>
    </recommendedName>
    <alternativeName>
        <fullName evidence="9">Ribosome-associated protein quality control-upstream factor</fullName>
        <shortName evidence="9">RQC-upstream factor</shortName>
        <shortName evidence="9">RqcU</shortName>
        <ecNumber evidence="9">3.6.4.-</ecNumber>
    </alternativeName>
</protein>
<dbReference type="Pfam" id="PF20297">
    <property type="entry name" value="MSSS"/>
    <property type="match status" value="1"/>
</dbReference>
<dbReference type="PANTHER" id="PTHR48466:SF2">
    <property type="entry name" value="OS10G0509000 PROTEIN"/>
    <property type="match status" value="1"/>
</dbReference>
<evidence type="ECO:0000313" key="14">
    <source>
        <dbReference type="Proteomes" id="UP000452141"/>
    </source>
</evidence>
<dbReference type="InterPro" id="IPR027417">
    <property type="entry name" value="P-loop_NTPase"/>
</dbReference>
<evidence type="ECO:0000256" key="4">
    <source>
        <dbReference type="ARBA" id="ARBA00022759"/>
    </source>
</evidence>
<dbReference type="Pfam" id="PF00488">
    <property type="entry name" value="MutS_V"/>
    <property type="match status" value="1"/>
</dbReference>
<dbReference type="EMBL" id="VUMW01000014">
    <property type="protein sequence ID" value="MST79991.1"/>
    <property type="molecule type" value="Genomic_DNA"/>
</dbReference>
<keyword evidence="4 9" id="KW-0255">Endonuclease</keyword>
<dbReference type="InterPro" id="IPR000432">
    <property type="entry name" value="DNA_mismatch_repair_MutS_C"/>
</dbReference>